<dbReference type="GO" id="GO:0006950">
    <property type="term" value="P:response to stress"/>
    <property type="evidence" value="ECO:0007669"/>
    <property type="project" value="UniProtKB-ARBA"/>
</dbReference>
<dbReference type="PANTHER" id="PTHR38773:SF1">
    <property type="entry name" value="PROTEIN SPRT"/>
    <property type="match status" value="1"/>
</dbReference>
<dbReference type="AlphaFoldDB" id="A0A3B1AL04"/>
<dbReference type="SMART" id="SM00731">
    <property type="entry name" value="SprT"/>
    <property type="match status" value="1"/>
</dbReference>
<evidence type="ECO:0000313" key="2">
    <source>
        <dbReference type="EMBL" id="VAW94564.1"/>
    </source>
</evidence>
<name>A0A3B1AL04_9ZZZZ</name>
<accession>A0A3B1AL04</accession>
<dbReference type="EMBL" id="UOFV01000025">
    <property type="protein sequence ID" value="VAW94564.1"/>
    <property type="molecule type" value="Genomic_DNA"/>
</dbReference>
<gene>
    <name evidence="2" type="ORF">MNBD_GAMMA19-126</name>
</gene>
<dbReference type="InterPro" id="IPR006640">
    <property type="entry name" value="SprT-like_domain"/>
</dbReference>
<feature type="domain" description="SprT-like" evidence="1">
    <location>
        <begin position="21"/>
        <end position="176"/>
    </location>
</feature>
<organism evidence="2">
    <name type="scientific">hydrothermal vent metagenome</name>
    <dbReference type="NCBI Taxonomy" id="652676"/>
    <lineage>
        <taxon>unclassified sequences</taxon>
        <taxon>metagenomes</taxon>
        <taxon>ecological metagenomes</taxon>
    </lineage>
</organism>
<proteinExistence type="predicted"/>
<dbReference type="PANTHER" id="PTHR38773">
    <property type="entry name" value="PROTEIN SPRT"/>
    <property type="match status" value="1"/>
</dbReference>
<dbReference type="Pfam" id="PF10263">
    <property type="entry name" value="SprT-like"/>
    <property type="match status" value="1"/>
</dbReference>
<sequence>MNQKTPIIVPITPEQQQQVIERTSEMLQQCQHHFGRAFKPIDVRFDLRGRSSGMYVLKNKQRYLRFNPFIFAKYFDDSLATTVPHEVAHYVSDILFGIKNIRPHGKEWQAIMHKLGVEPKVTGNYDLSGIPVKQQHRFSYVCDCMTHQLTTTRHNKIIAGKTRYFCQKCDQQLNPKRLNQGIAVAP</sequence>
<evidence type="ECO:0000259" key="1">
    <source>
        <dbReference type="SMART" id="SM00731"/>
    </source>
</evidence>
<reference evidence="2" key="1">
    <citation type="submission" date="2018-06" db="EMBL/GenBank/DDBJ databases">
        <authorList>
            <person name="Zhirakovskaya E."/>
        </authorList>
    </citation>
    <scope>NUCLEOTIDE SEQUENCE</scope>
</reference>
<protein>
    <submittedName>
        <fullName evidence="2">Protein SprT</fullName>
    </submittedName>
</protein>